<keyword evidence="2" id="KW-1133">Transmembrane helix</keyword>
<keyword evidence="2" id="KW-0812">Transmembrane</keyword>
<keyword evidence="5" id="KW-1185">Reference proteome</keyword>
<evidence type="ECO:0000313" key="5">
    <source>
        <dbReference type="Proteomes" id="UP000465812"/>
    </source>
</evidence>
<dbReference type="Pfam" id="PF23717">
    <property type="entry name" value="DUF7159"/>
    <property type="match status" value="1"/>
</dbReference>
<reference evidence="4 5" key="1">
    <citation type="journal article" date="2019" name="Emerg. Microbes Infect.">
        <title>Comprehensive subspecies identification of 175 nontuberculous mycobacteria species based on 7547 genomic profiles.</title>
        <authorList>
            <person name="Matsumoto Y."/>
            <person name="Kinjo T."/>
            <person name="Motooka D."/>
            <person name="Nabeya D."/>
            <person name="Jung N."/>
            <person name="Uechi K."/>
            <person name="Horii T."/>
            <person name="Iida T."/>
            <person name="Fujita J."/>
            <person name="Nakamura S."/>
        </authorList>
    </citation>
    <scope>NUCLEOTIDE SEQUENCE [LARGE SCALE GENOMIC DNA]</scope>
    <source>
        <strain evidence="4 5">JCM 18113</strain>
    </source>
</reference>
<dbReference type="Proteomes" id="UP000465812">
    <property type="component" value="Chromosome"/>
</dbReference>
<evidence type="ECO:0000313" key="4">
    <source>
        <dbReference type="EMBL" id="BBY37811.1"/>
    </source>
</evidence>
<dbReference type="InterPro" id="IPR055583">
    <property type="entry name" value="DUF7159"/>
</dbReference>
<feature type="compositionally biased region" description="Pro residues" evidence="1">
    <location>
        <begin position="361"/>
        <end position="375"/>
    </location>
</feature>
<gene>
    <name evidence="4" type="ORF">MMAN_19450</name>
</gene>
<feature type="region of interest" description="Disordered" evidence="1">
    <location>
        <begin position="355"/>
        <end position="429"/>
    </location>
</feature>
<evidence type="ECO:0000256" key="1">
    <source>
        <dbReference type="SAM" id="MobiDB-lite"/>
    </source>
</evidence>
<name>A0ABM7JQJ4_MYCNT</name>
<keyword evidence="2" id="KW-0472">Membrane</keyword>
<dbReference type="EMBL" id="AP022590">
    <property type="protein sequence ID" value="BBY37811.1"/>
    <property type="molecule type" value="Genomic_DNA"/>
</dbReference>
<evidence type="ECO:0000256" key="2">
    <source>
        <dbReference type="SAM" id="Phobius"/>
    </source>
</evidence>
<organism evidence="4 5">
    <name type="scientific">Mycobacterium mantenii</name>
    <dbReference type="NCBI Taxonomy" id="560555"/>
    <lineage>
        <taxon>Bacteria</taxon>
        <taxon>Bacillati</taxon>
        <taxon>Actinomycetota</taxon>
        <taxon>Actinomycetes</taxon>
        <taxon>Mycobacteriales</taxon>
        <taxon>Mycobacteriaceae</taxon>
        <taxon>Mycobacterium</taxon>
        <taxon>Mycobacterium avium complex (MAC)</taxon>
    </lineage>
</organism>
<evidence type="ECO:0000259" key="3">
    <source>
        <dbReference type="Pfam" id="PF23717"/>
    </source>
</evidence>
<dbReference type="RefSeq" id="WP_163650832.1">
    <property type="nucleotide sequence ID" value="NZ_AP022590.1"/>
</dbReference>
<feature type="domain" description="DUF7159" evidence="3">
    <location>
        <begin position="2"/>
        <end position="234"/>
    </location>
</feature>
<feature type="transmembrane region" description="Helical" evidence="2">
    <location>
        <begin position="319"/>
        <end position="344"/>
    </location>
</feature>
<sequence length="452" mass="44972">METVLGVSMTPTAVRAVLVEGEHAEGATVDTDTFAVVSARGPANPTGPDQVVSAILGTREGAAESGCPLASVGVTWTDPIQAAALRDLLADQRLEKVMLVSAFLAAASLTQTVGNSTRYAHTALLFVEPSTATMAVVHTADGSVADVRRQELPDDEDEAVAALTAMAAGAEAMEPRPDGLFVVGSDGVDIAAITPQLQAASSLVVSTPEEPGLALARGAALASAHPPLFSSSTAAIAYAQDPGTGAVVPHAVGLGYADFPATVERGAEALAYSADPEEAGLTPARGLGTGAYPTFDGDVDSPWTGYGAAPTERRATRPFLVAMSVLGLFVGGVLALVIALAIAIRPHVDTRPQIGANAVAPAPPPAASTPAPAAPEPAKVAPAPAAPGPAAPAPALPPPPPALPLPPPRIPAPAAPLPAGPPGPPIPALRPPVPAGPAVPIPHIPVPGIPHL</sequence>
<protein>
    <recommendedName>
        <fullName evidence="3">DUF7159 domain-containing protein</fullName>
    </recommendedName>
</protein>
<proteinExistence type="predicted"/>
<accession>A0ABM7JQJ4</accession>
<feature type="compositionally biased region" description="Pro residues" evidence="1">
    <location>
        <begin position="384"/>
        <end position="429"/>
    </location>
</feature>